<name>A0A927BDF1_9BACT</name>
<proteinExistence type="predicted"/>
<sequence length="823" mass="89603">MPYFVVTRLGFVPTPFVRLLLLSLWLTTPLLTLAQGRAAVSGTVTSPSGAAVEFATVTLHRAADSVVVKTEFSDPRGAFQLDGAAGGRYRVSVAQVGFERYWSPVFELPTAGMTLPTVTLTASAATALKEVTVKARKPLFERQADRTVVNVADSPLSAGTTTLDVLGRSPGVTVDASDNLSLRGRQGLLVVIDGKRQPMTGSELADYLRALPAEQLQSIELITNPPAQYDAQGGAGVIAINLKKDQRQGTNGSVNASYGRGEYGKFTGGFALNHRHKKVNAYGNYAYTDRRGFVRLDFNRRYFATPQLPESRSVLANKQLSHLLSHSGKLGLDIALSKRTLVGVALTGLASQTDADNTNDTQFFGANGERTDHYTGTAASDIDRPNGAVNLNLRHTFADSATAPSLTFDADYARYHTTRLLALNTYYHEPARPATLLSGDQRSKLSIGALKADFSWPLPHRARLETGVKVTQVTSDNNVAFYRSAGGPAVFDPLLSSQFSYRENVNAAYVNLRGTAPGMTLQAGLRAEQTNTRADLSGEDSRTRHYLQLFPSATVGRTLNARHALALAVARRIDRPSYAQLNPLRSYLDATSYSAGNRDLVAQTSYNVELTHTYRQKFSTALSYARTSQPLVLVVQPSPDGGRLVVNRTVNLTTQHFYSLTLTAPLELTKWWTLYANGVFYYSQYVGNLVGTNLNRGRAACNLTANSSFTLPNGWSADLNGLYESREVEGFQLTQARGQVAAGLQKNVWGKQGTLRVNVADIFYTTPIRATSTYDNFTETFYRGLDNRVVTAAFTYRFGNSKVAAARKRAAGADDELRRAAGQ</sequence>
<evidence type="ECO:0000313" key="4">
    <source>
        <dbReference type="Proteomes" id="UP000612233"/>
    </source>
</evidence>
<dbReference type="Gene3D" id="2.170.130.10">
    <property type="entry name" value="TonB-dependent receptor, plug domain"/>
    <property type="match status" value="1"/>
</dbReference>
<dbReference type="Pfam" id="PF14905">
    <property type="entry name" value="OMP_b-brl_3"/>
    <property type="match status" value="1"/>
</dbReference>
<dbReference type="Pfam" id="PF13620">
    <property type="entry name" value="CarboxypepD_reg"/>
    <property type="match status" value="1"/>
</dbReference>
<dbReference type="Pfam" id="PF07715">
    <property type="entry name" value="Plug"/>
    <property type="match status" value="1"/>
</dbReference>
<dbReference type="EMBL" id="JACXAD010000007">
    <property type="protein sequence ID" value="MBD2767953.1"/>
    <property type="molecule type" value="Genomic_DNA"/>
</dbReference>
<dbReference type="PANTHER" id="PTHR40980:SF4">
    <property type="entry name" value="TONB-DEPENDENT RECEPTOR-LIKE BETA-BARREL DOMAIN-CONTAINING PROTEIN"/>
    <property type="match status" value="1"/>
</dbReference>
<dbReference type="InterPro" id="IPR012910">
    <property type="entry name" value="Plug_dom"/>
</dbReference>
<keyword evidence="3" id="KW-0675">Receptor</keyword>
<dbReference type="GO" id="GO:0030246">
    <property type="term" value="F:carbohydrate binding"/>
    <property type="evidence" value="ECO:0007669"/>
    <property type="project" value="InterPro"/>
</dbReference>
<protein>
    <submittedName>
        <fullName evidence="3">TonB-dependent receptor</fullName>
    </submittedName>
</protein>
<dbReference type="SUPFAM" id="SSF56935">
    <property type="entry name" value="Porins"/>
    <property type="match status" value="1"/>
</dbReference>
<feature type="domain" description="TonB-dependent receptor plug" evidence="1">
    <location>
        <begin position="144"/>
        <end position="237"/>
    </location>
</feature>
<dbReference type="SUPFAM" id="SSF49452">
    <property type="entry name" value="Starch-binding domain-like"/>
    <property type="match status" value="1"/>
</dbReference>
<feature type="domain" description="Outer membrane protein beta-barrel" evidence="2">
    <location>
        <begin position="405"/>
        <end position="796"/>
    </location>
</feature>
<dbReference type="InterPro" id="IPR037066">
    <property type="entry name" value="Plug_dom_sf"/>
</dbReference>
<dbReference type="InterPro" id="IPR041700">
    <property type="entry name" value="OMP_b-brl_3"/>
</dbReference>
<accession>A0A927BDF1</accession>
<organism evidence="3 4">
    <name type="scientific">Hymenobacter montanus</name>
    <dbReference type="NCBI Taxonomy" id="2771359"/>
    <lineage>
        <taxon>Bacteria</taxon>
        <taxon>Pseudomonadati</taxon>
        <taxon>Bacteroidota</taxon>
        <taxon>Cytophagia</taxon>
        <taxon>Cytophagales</taxon>
        <taxon>Hymenobacteraceae</taxon>
        <taxon>Hymenobacter</taxon>
    </lineage>
</organism>
<dbReference type="RefSeq" id="WP_191004767.1">
    <property type="nucleotide sequence ID" value="NZ_JACXAD010000007.1"/>
</dbReference>
<dbReference type="PANTHER" id="PTHR40980">
    <property type="entry name" value="PLUG DOMAIN-CONTAINING PROTEIN"/>
    <property type="match status" value="1"/>
</dbReference>
<dbReference type="Proteomes" id="UP000612233">
    <property type="component" value="Unassembled WGS sequence"/>
</dbReference>
<evidence type="ECO:0000259" key="1">
    <source>
        <dbReference type="Pfam" id="PF07715"/>
    </source>
</evidence>
<evidence type="ECO:0000313" key="3">
    <source>
        <dbReference type="EMBL" id="MBD2767953.1"/>
    </source>
</evidence>
<dbReference type="InterPro" id="IPR013784">
    <property type="entry name" value="Carb-bd-like_fold"/>
</dbReference>
<dbReference type="AlphaFoldDB" id="A0A927BDF1"/>
<reference evidence="3" key="1">
    <citation type="submission" date="2020-09" db="EMBL/GenBank/DDBJ databases">
        <authorList>
            <person name="Kim M.K."/>
        </authorList>
    </citation>
    <scope>NUCLEOTIDE SEQUENCE</scope>
    <source>
        <strain evidence="3">BT664</strain>
    </source>
</reference>
<comment type="caution">
    <text evidence="3">The sequence shown here is derived from an EMBL/GenBank/DDBJ whole genome shotgun (WGS) entry which is preliminary data.</text>
</comment>
<evidence type="ECO:0000259" key="2">
    <source>
        <dbReference type="Pfam" id="PF14905"/>
    </source>
</evidence>
<keyword evidence="4" id="KW-1185">Reference proteome</keyword>
<gene>
    <name evidence="3" type="ORF">IC235_08610</name>
</gene>